<dbReference type="InterPro" id="IPR000504">
    <property type="entry name" value="RRM_dom"/>
</dbReference>
<reference evidence="3" key="1">
    <citation type="journal article" date="2018" name="DNA Res.">
        <title>Multiple hybrid de novo genome assembly of finger millet, an orphan allotetraploid crop.</title>
        <authorList>
            <person name="Hatakeyama M."/>
            <person name="Aluri S."/>
            <person name="Balachadran M.T."/>
            <person name="Sivarajan S.R."/>
            <person name="Patrignani A."/>
            <person name="Gruter S."/>
            <person name="Poveda L."/>
            <person name="Shimizu-Inatsugi R."/>
            <person name="Baeten J."/>
            <person name="Francoijs K.J."/>
            <person name="Nataraja K.N."/>
            <person name="Reddy Y.A.N."/>
            <person name="Phadnis S."/>
            <person name="Ravikumar R.L."/>
            <person name="Schlapbach R."/>
            <person name="Sreeman S.M."/>
            <person name="Shimizu K.K."/>
        </authorList>
    </citation>
    <scope>NUCLEOTIDE SEQUENCE</scope>
</reference>
<evidence type="ECO:0000313" key="3">
    <source>
        <dbReference type="EMBL" id="GJN13029.1"/>
    </source>
</evidence>
<evidence type="ECO:0000259" key="2">
    <source>
        <dbReference type="PROSITE" id="PS50102"/>
    </source>
</evidence>
<dbReference type="PANTHER" id="PTHR45735:SF4">
    <property type="entry name" value="RRM DOMAIN-CONTAINING PROTEIN"/>
    <property type="match status" value="1"/>
</dbReference>
<dbReference type="InterPro" id="IPR035979">
    <property type="entry name" value="RBD_domain_sf"/>
</dbReference>
<dbReference type="SUPFAM" id="SSF54928">
    <property type="entry name" value="RNA-binding domain, RBD"/>
    <property type="match status" value="1"/>
</dbReference>
<dbReference type="PANTHER" id="PTHR45735">
    <property type="entry name" value="CLEAVAGE STIMULATION FACTOR SUBUNIT 2"/>
    <property type="match status" value="1"/>
</dbReference>
<proteinExistence type="predicted"/>
<dbReference type="InterPro" id="IPR012677">
    <property type="entry name" value="Nucleotide-bd_a/b_plait_sf"/>
</dbReference>
<dbReference type="Pfam" id="PF00076">
    <property type="entry name" value="RRM_1"/>
    <property type="match status" value="1"/>
</dbReference>
<dbReference type="PROSITE" id="PS50102">
    <property type="entry name" value="RRM"/>
    <property type="match status" value="1"/>
</dbReference>
<comment type="caution">
    <text evidence="3">The sequence shown here is derived from an EMBL/GenBank/DDBJ whole genome shotgun (WGS) entry which is preliminary data.</text>
</comment>
<organism evidence="3 4">
    <name type="scientific">Eleusine coracana subsp. coracana</name>
    <dbReference type="NCBI Taxonomy" id="191504"/>
    <lineage>
        <taxon>Eukaryota</taxon>
        <taxon>Viridiplantae</taxon>
        <taxon>Streptophyta</taxon>
        <taxon>Embryophyta</taxon>
        <taxon>Tracheophyta</taxon>
        <taxon>Spermatophyta</taxon>
        <taxon>Magnoliopsida</taxon>
        <taxon>Liliopsida</taxon>
        <taxon>Poales</taxon>
        <taxon>Poaceae</taxon>
        <taxon>PACMAD clade</taxon>
        <taxon>Chloridoideae</taxon>
        <taxon>Cynodonteae</taxon>
        <taxon>Eleusininae</taxon>
        <taxon>Eleusine</taxon>
    </lineage>
</organism>
<keyword evidence="4" id="KW-1185">Reference proteome</keyword>
<dbReference type="AlphaFoldDB" id="A0AAV5DQT8"/>
<name>A0AAV5DQT8_ELECO</name>
<reference evidence="3" key="2">
    <citation type="submission" date="2021-12" db="EMBL/GenBank/DDBJ databases">
        <title>Resequencing data analysis of finger millet.</title>
        <authorList>
            <person name="Hatakeyama M."/>
            <person name="Aluri S."/>
            <person name="Balachadran M.T."/>
            <person name="Sivarajan S.R."/>
            <person name="Poveda L."/>
            <person name="Shimizu-Inatsugi R."/>
            <person name="Schlapbach R."/>
            <person name="Sreeman S.M."/>
            <person name="Shimizu K.K."/>
        </authorList>
    </citation>
    <scope>NUCLEOTIDE SEQUENCE</scope>
</reference>
<dbReference type="Proteomes" id="UP001054889">
    <property type="component" value="Unassembled WGS sequence"/>
</dbReference>
<dbReference type="SMART" id="SM00360">
    <property type="entry name" value="RRM"/>
    <property type="match status" value="1"/>
</dbReference>
<accession>A0AAV5DQT8</accession>
<dbReference type="GO" id="GO:0003729">
    <property type="term" value="F:mRNA binding"/>
    <property type="evidence" value="ECO:0007669"/>
    <property type="project" value="TreeGrafter"/>
</dbReference>
<dbReference type="EMBL" id="BQKI01000030">
    <property type="protein sequence ID" value="GJN13029.1"/>
    <property type="molecule type" value="Genomic_DNA"/>
</dbReference>
<protein>
    <recommendedName>
        <fullName evidence="2">RRM domain-containing protein</fullName>
    </recommendedName>
</protein>
<dbReference type="GO" id="GO:0005847">
    <property type="term" value="C:mRNA cleavage and polyadenylation specificity factor complex"/>
    <property type="evidence" value="ECO:0007669"/>
    <property type="project" value="TreeGrafter"/>
</dbReference>
<gene>
    <name evidence="3" type="primary">ga31362</name>
    <name evidence="3" type="ORF">PR202_ga31362</name>
</gene>
<evidence type="ECO:0000256" key="1">
    <source>
        <dbReference type="PROSITE-ProRule" id="PRU00176"/>
    </source>
</evidence>
<dbReference type="Gene3D" id="3.30.70.330">
    <property type="match status" value="1"/>
</dbReference>
<sequence>MELSHCRCSRVVYVGNIPFHAAESELRPILSLRVATDPATGKRKGYAFVEYADDETARSACRNLDGHFLRGRNLRVGLAGRQGQGRRGNRGDDDPVGIEDAVHAASLVAGRPVDSVTRYLAARSPWELRQMVATLEGLDPDSASLLKEHLPGLDTLVEQAKHLLHMDGNKHS</sequence>
<feature type="domain" description="RRM" evidence="2">
    <location>
        <begin position="10"/>
        <end position="81"/>
    </location>
</feature>
<evidence type="ECO:0000313" key="4">
    <source>
        <dbReference type="Proteomes" id="UP001054889"/>
    </source>
</evidence>
<keyword evidence="1" id="KW-0694">RNA-binding</keyword>